<evidence type="ECO:0000313" key="3">
    <source>
        <dbReference type="EMBL" id="KAG0017050.1"/>
    </source>
</evidence>
<dbReference type="InterPro" id="IPR013094">
    <property type="entry name" value="AB_hydrolase_3"/>
</dbReference>
<dbReference type="Gene3D" id="3.40.50.1820">
    <property type="entry name" value="alpha/beta hydrolase"/>
    <property type="match status" value="1"/>
</dbReference>
<comment type="caution">
    <text evidence="3">The sequence shown here is derived from an EMBL/GenBank/DDBJ whole genome shotgun (WGS) entry which is preliminary data.</text>
</comment>
<dbReference type="EMBL" id="JAAAID010000477">
    <property type="protein sequence ID" value="KAG0017050.1"/>
    <property type="molecule type" value="Genomic_DNA"/>
</dbReference>
<dbReference type="SUPFAM" id="SSF53474">
    <property type="entry name" value="alpha/beta-Hydrolases"/>
    <property type="match status" value="1"/>
</dbReference>
<organism evidence="3 4">
    <name type="scientific">Entomortierella chlamydospora</name>
    <dbReference type="NCBI Taxonomy" id="101097"/>
    <lineage>
        <taxon>Eukaryota</taxon>
        <taxon>Fungi</taxon>
        <taxon>Fungi incertae sedis</taxon>
        <taxon>Mucoromycota</taxon>
        <taxon>Mortierellomycotina</taxon>
        <taxon>Mortierellomycetes</taxon>
        <taxon>Mortierellales</taxon>
        <taxon>Mortierellaceae</taxon>
        <taxon>Entomortierella</taxon>
    </lineage>
</organism>
<dbReference type="AlphaFoldDB" id="A0A9P6MX21"/>
<evidence type="ECO:0000259" key="2">
    <source>
        <dbReference type="Pfam" id="PF07859"/>
    </source>
</evidence>
<dbReference type="InterPro" id="IPR029058">
    <property type="entry name" value="AB_hydrolase_fold"/>
</dbReference>
<proteinExistence type="predicted"/>
<sequence>MPAAGPRPFKGLHNFLKKFTPWQIIVGALTTLYAAHHADLLLGLTPAEPEKKMFSRRYTRGYTRGLWIFSALDAGFFTSQNIRPKVLRDTMSAIFSVYYLFFPKRAVEKNNIMLQTITSTHMRRSWEKMMHPLIRLMTWINSPRLGVCKQIKLKLSKEAGDYSDSIVTLTIFFKGSEEELAKAETLILDIPGGGFVAMHPSCHADYLMAWAGQTGMPIVSIDYKKAPEHPFPHGLFECFDVYKSIVTTKGASVGLSGTLQPRIALAGDSAGGTLAASVMNMIIEYTPVLPRPCGLLLVYPCMLVGLDFWISNSDLAVIEEEIARGPIPSDNLKARPGRGDGMTLNSKAAFMDDQVLGSSFLRALMVMYIGGDTTIDHKSDYLLSPIHTPNHILAQYPRTYILSGEKDPLVDDSIIFMAKLRRAKRAAGIDLESDTLRIISGVSHAFLQMTGIVPEMRDLVKVLGEELVDIVKPPNVQQESSWGEASSASIQGEGKDGADLVQVHVHPTAISNPRQISPFVFQWEQQVTRDAVTIYEHRRVAYLDQLGIHDD</sequence>
<reference evidence="3" key="1">
    <citation type="journal article" date="2020" name="Fungal Divers.">
        <title>Resolving the Mortierellaceae phylogeny through synthesis of multi-gene phylogenetics and phylogenomics.</title>
        <authorList>
            <person name="Vandepol N."/>
            <person name="Liber J."/>
            <person name="Desiro A."/>
            <person name="Na H."/>
            <person name="Kennedy M."/>
            <person name="Barry K."/>
            <person name="Grigoriev I.V."/>
            <person name="Miller A.N."/>
            <person name="O'Donnell K."/>
            <person name="Stajich J.E."/>
            <person name="Bonito G."/>
        </authorList>
    </citation>
    <scope>NUCLEOTIDE SEQUENCE</scope>
    <source>
        <strain evidence="3">NRRL 2769</strain>
    </source>
</reference>
<evidence type="ECO:0000313" key="4">
    <source>
        <dbReference type="Proteomes" id="UP000703661"/>
    </source>
</evidence>
<name>A0A9P6MX21_9FUNG</name>
<dbReference type="GO" id="GO:0004806">
    <property type="term" value="F:triacylglycerol lipase activity"/>
    <property type="evidence" value="ECO:0007669"/>
    <property type="project" value="TreeGrafter"/>
</dbReference>
<protein>
    <recommendedName>
        <fullName evidence="2">Alpha/beta hydrolase fold-3 domain-containing protein</fullName>
    </recommendedName>
</protein>
<dbReference type="PANTHER" id="PTHR23025:SF3">
    <property type="entry name" value="HORMONE-SENSITIVE LIPASE"/>
    <property type="match status" value="1"/>
</dbReference>
<dbReference type="GO" id="GO:0004771">
    <property type="term" value="F:sterol ester esterase activity"/>
    <property type="evidence" value="ECO:0007669"/>
    <property type="project" value="TreeGrafter"/>
</dbReference>
<accession>A0A9P6MX21</accession>
<keyword evidence="4" id="KW-1185">Reference proteome</keyword>
<dbReference type="OrthoDB" id="5570009at2759"/>
<dbReference type="GO" id="GO:0005829">
    <property type="term" value="C:cytosol"/>
    <property type="evidence" value="ECO:0007669"/>
    <property type="project" value="TreeGrafter"/>
</dbReference>
<feature type="domain" description="Alpha/beta hydrolase fold-3" evidence="2">
    <location>
        <begin position="192"/>
        <end position="307"/>
    </location>
</feature>
<dbReference type="Pfam" id="PF07859">
    <property type="entry name" value="Abhydrolase_3"/>
    <property type="match status" value="2"/>
</dbReference>
<dbReference type="PROSITE" id="PS01174">
    <property type="entry name" value="LIPASE_GDXG_SER"/>
    <property type="match status" value="1"/>
</dbReference>
<feature type="domain" description="Alpha/beta hydrolase fold-3" evidence="2">
    <location>
        <begin position="348"/>
        <end position="427"/>
    </location>
</feature>
<dbReference type="InterPro" id="IPR033140">
    <property type="entry name" value="Lipase_GDXG_put_SER_AS"/>
</dbReference>
<dbReference type="GO" id="GO:0019433">
    <property type="term" value="P:triglyceride catabolic process"/>
    <property type="evidence" value="ECO:0007669"/>
    <property type="project" value="TreeGrafter"/>
</dbReference>
<dbReference type="PANTHER" id="PTHR23025">
    <property type="entry name" value="TRIACYLGLYCEROL LIPASE"/>
    <property type="match status" value="1"/>
</dbReference>
<gene>
    <name evidence="3" type="ORF">BGZ80_008655</name>
</gene>
<evidence type="ECO:0000256" key="1">
    <source>
        <dbReference type="PROSITE-ProRule" id="PRU10038"/>
    </source>
</evidence>
<dbReference type="Proteomes" id="UP000703661">
    <property type="component" value="Unassembled WGS sequence"/>
</dbReference>
<feature type="active site" evidence="1">
    <location>
        <position position="269"/>
    </location>
</feature>